<dbReference type="SMART" id="SM00530">
    <property type="entry name" value="HTH_XRE"/>
    <property type="match status" value="1"/>
</dbReference>
<dbReference type="CDD" id="cd00093">
    <property type="entry name" value="HTH_XRE"/>
    <property type="match status" value="1"/>
</dbReference>
<reference evidence="2" key="1">
    <citation type="submission" date="2019-08" db="EMBL/GenBank/DDBJ databases">
        <authorList>
            <person name="Kucharzyk K."/>
            <person name="Murdoch R.W."/>
            <person name="Higgins S."/>
            <person name="Loffler F."/>
        </authorList>
    </citation>
    <scope>NUCLEOTIDE SEQUENCE</scope>
</reference>
<dbReference type="InterPro" id="IPR001387">
    <property type="entry name" value="Cro/C1-type_HTH"/>
</dbReference>
<organism evidence="2">
    <name type="scientific">bioreactor metagenome</name>
    <dbReference type="NCBI Taxonomy" id="1076179"/>
    <lineage>
        <taxon>unclassified sequences</taxon>
        <taxon>metagenomes</taxon>
        <taxon>ecological metagenomes</taxon>
    </lineage>
</organism>
<evidence type="ECO:0000259" key="1">
    <source>
        <dbReference type="PROSITE" id="PS50943"/>
    </source>
</evidence>
<protein>
    <recommendedName>
        <fullName evidence="1">HTH cro/C1-type domain-containing protein</fullName>
    </recommendedName>
</protein>
<dbReference type="SUPFAM" id="SSF47413">
    <property type="entry name" value="lambda repressor-like DNA-binding domains"/>
    <property type="match status" value="1"/>
</dbReference>
<proteinExistence type="predicted"/>
<name>A0A645CSR2_9ZZZZ</name>
<gene>
    <name evidence="2" type="ORF">SDC9_126982</name>
</gene>
<evidence type="ECO:0000313" key="2">
    <source>
        <dbReference type="EMBL" id="MPM79939.1"/>
    </source>
</evidence>
<dbReference type="InterPro" id="IPR010982">
    <property type="entry name" value="Lambda_DNA-bd_dom_sf"/>
</dbReference>
<feature type="domain" description="HTH cro/C1-type" evidence="1">
    <location>
        <begin position="7"/>
        <end position="66"/>
    </location>
</feature>
<sequence>MEFEHVIHNIRIKTLLSQSAFAKEIGVSFSTVNRWESGKAKPSYEALKKIKEYCDRNSIPFDADERYLAKKSRQD</sequence>
<accession>A0A645CSR2</accession>
<dbReference type="AlphaFoldDB" id="A0A645CSR2"/>
<dbReference type="PROSITE" id="PS50943">
    <property type="entry name" value="HTH_CROC1"/>
    <property type="match status" value="1"/>
</dbReference>
<dbReference type="GO" id="GO:0003677">
    <property type="term" value="F:DNA binding"/>
    <property type="evidence" value="ECO:0007669"/>
    <property type="project" value="InterPro"/>
</dbReference>
<comment type="caution">
    <text evidence="2">The sequence shown here is derived from an EMBL/GenBank/DDBJ whole genome shotgun (WGS) entry which is preliminary data.</text>
</comment>
<dbReference type="Pfam" id="PF01381">
    <property type="entry name" value="HTH_3"/>
    <property type="match status" value="1"/>
</dbReference>
<dbReference type="Gene3D" id="1.10.260.40">
    <property type="entry name" value="lambda repressor-like DNA-binding domains"/>
    <property type="match status" value="1"/>
</dbReference>
<dbReference type="EMBL" id="VSSQ01029705">
    <property type="protein sequence ID" value="MPM79939.1"/>
    <property type="molecule type" value="Genomic_DNA"/>
</dbReference>